<proteinExistence type="predicted"/>
<protein>
    <submittedName>
        <fullName evidence="3">ABC-type nitrate/sulfonate/bicarbonate transport system, substrate-binding protein</fullName>
    </submittedName>
</protein>
<dbReference type="EMBL" id="LT629750">
    <property type="protein sequence ID" value="SDT58128.1"/>
    <property type="molecule type" value="Genomic_DNA"/>
</dbReference>
<dbReference type="PANTHER" id="PTHR30024:SF42">
    <property type="entry name" value="ALIPHATIC SULFONATES-BINDING PROTEIN-RELATED"/>
    <property type="match status" value="1"/>
</dbReference>
<evidence type="ECO:0000313" key="4">
    <source>
        <dbReference type="Proteomes" id="UP000243904"/>
    </source>
</evidence>
<name>A0A1H2BIX1_9BRAD</name>
<dbReference type="InterPro" id="IPR015168">
    <property type="entry name" value="SsuA/THI5"/>
</dbReference>
<feature type="chain" id="PRO_5009269997" evidence="1">
    <location>
        <begin position="27"/>
        <end position="339"/>
    </location>
</feature>
<dbReference type="Pfam" id="PF09084">
    <property type="entry name" value="NMT1"/>
    <property type="match status" value="1"/>
</dbReference>
<gene>
    <name evidence="3" type="ORF">SAMN05444158_7224</name>
</gene>
<evidence type="ECO:0000259" key="2">
    <source>
        <dbReference type="Pfam" id="PF09084"/>
    </source>
</evidence>
<feature type="domain" description="SsuA/THI5-like" evidence="2">
    <location>
        <begin position="44"/>
        <end position="266"/>
    </location>
</feature>
<keyword evidence="1" id="KW-0732">Signal</keyword>
<keyword evidence="4" id="KW-1185">Reference proteome</keyword>
<dbReference type="RefSeq" id="WP_100383210.1">
    <property type="nucleotide sequence ID" value="NZ_LT629750.1"/>
</dbReference>
<accession>A0A1H2BIX1</accession>
<dbReference type="Gene3D" id="3.40.190.10">
    <property type="entry name" value="Periplasmic binding protein-like II"/>
    <property type="match status" value="2"/>
</dbReference>
<reference evidence="4" key="1">
    <citation type="submission" date="2016-10" db="EMBL/GenBank/DDBJ databases">
        <authorList>
            <person name="Varghese N."/>
            <person name="Submissions S."/>
        </authorList>
    </citation>
    <scope>NUCLEOTIDE SEQUENCE [LARGE SCALE GENOMIC DNA]</scope>
    <source>
        <strain evidence="4">GAS369</strain>
    </source>
</reference>
<dbReference type="SUPFAM" id="SSF53850">
    <property type="entry name" value="Periplasmic binding protein-like II"/>
    <property type="match status" value="1"/>
</dbReference>
<sequence>MRFMQTIFSVAILALARLVVPQQALAEQADLRITIPVKALLYYPVFAAKDLGYFSEEGINMDIVVTQGDGPDVDALIAGSVQFAATTPNRLLTAYEQGKSLLGVMTISKRIAINCFMNKEKADALGVTESTPIAEKFQKLKGLTIGGTRPGAFTNLLAADYIKRGGMVPQQDARVIGVGAGPAMLAALENKQIDVGCIASPTPEIAVSRGKSIMFMNNTLGWDKEFEEFLFAVLYVRPDYAKANPETVRKVIRALQKANAYIINTPFDQQLTLLQKEYGELDPAILRDALTNTQSAIEPSGKISQRSVEAAEKLFISVGVLSKPIPWDAVTDNSFLAKP</sequence>
<dbReference type="AlphaFoldDB" id="A0A1H2BIX1"/>
<evidence type="ECO:0000313" key="3">
    <source>
        <dbReference type="EMBL" id="SDT58128.1"/>
    </source>
</evidence>
<organism evidence="3 4">
    <name type="scientific">Bradyrhizobium canariense</name>
    <dbReference type="NCBI Taxonomy" id="255045"/>
    <lineage>
        <taxon>Bacteria</taxon>
        <taxon>Pseudomonadati</taxon>
        <taxon>Pseudomonadota</taxon>
        <taxon>Alphaproteobacteria</taxon>
        <taxon>Hyphomicrobiales</taxon>
        <taxon>Nitrobacteraceae</taxon>
        <taxon>Bradyrhizobium</taxon>
    </lineage>
</organism>
<evidence type="ECO:0000256" key="1">
    <source>
        <dbReference type="SAM" id="SignalP"/>
    </source>
</evidence>
<feature type="signal peptide" evidence="1">
    <location>
        <begin position="1"/>
        <end position="26"/>
    </location>
</feature>
<dbReference type="Proteomes" id="UP000243904">
    <property type="component" value="Chromosome I"/>
</dbReference>
<dbReference type="PANTHER" id="PTHR30024">
    <property type="entry name" value="ALIPHATIC SULFONATES-BINDING PROTEIN-RELATED"/>
    <property type="match status" value="1"/>
</dbReference>